<dbReference type="InterPro" id="IPR009908">
    <property type="entry name" value="Methylamine_util_MauE"/>
</dbReference>
<sequence>MPVIVFIAMRFGLAALFLYAGLQKIRIQEHFYATIVAFQLVPEYLARLLARLLPAVEVGCALALLLGIATRWMAFALLSLLLVFSGALATAWWRHLSLACHCFGEAGPGEVSSFPRSLLRNAGLGSVALGIGLAPAPALRLLFPALLVDRSYQLGLLGALMALTLLVTTLALWTVGASFRKQQVLE</sequence>
<dbReference type="GO" id="GO:0030416">
    <property type="term" value="P:methylamine metabolic process"/>
    <property type="evidence" value="ECO:0007669"/>
    <property type="project" value="InterPro"/>
</dbReference>
<evidence type="ECO:0000256" key="4">
    <source>
        <dbReference type="ARBA" id="ARBA00023136"/>
    </source>
</evidence>
<comment type="subcellular location">
    <subcellularLocation>
        <location evidence="1">Membrane</location>
        <topology evidence="1">Multi-pass membrane protein</topology>
    </subcellularLocation>
</comment>
<feature type="transmembrane region" description="Helical" evidence="5">
    <location>
        <begin position="72"/>
        <end position="93"/>
    </location>
</feature>
<dbReference type="AlphaFoldDB" id="A0A455SWX7"/>
<proteinExistence type="predicted"/>
<reference evidence="7" key="1">
    <citation type="submission" date="2018-12" db="EMBL/GenBank/DDBJ databases">
        <title>Novel natural products biosynthetic potential of the class Ktedonobacteria.</title>
        <authorList>
            <person name="Zheng Y."/>
            <person name="Saitou A."/>
            <person name="Wang C.M."/>
            <person name="Toyoda A."/>
            <person name="Minakuchi Y."/>
            <person name="Sekiguchi Y."/>
            <person name="Ueda K."/>
            <person name="Takano H."/>
            <person name="Sakai Y."/>
            <person name="Yokota A."/>
            <person name="Yabe S."/>
        </authorList>
    </citation>
    <scope>NUCLEOTIDE SEQUENCE</scope>
    <source>
        <strain evidence="7">A3-2</strain>
    </source>
</reference>
<accession>A0A455SWX7</accession>
<keyword evidence="3 5" id="KW-1133">Transmembrane helix</keyword>
<evidence type="ECO:0000256" key="1">
    <source>
        <dbReference type="ARBA" id="ARBA00004141"/>
    </source>
</evidence>
<feature type="transmembrane region" description="Helical" evidence="5">
    <location>
        <begin position="122"/>
        <end position="143"/>
    </location>
</feature>
<feature type="transmembrane region" description="Helical" evidence="5">
    <location>
        <begin position="48"/>
        <end position="66"/>
    </location>
</feature>
<gene>
    <name evidence="7" type="ORF">KTA_02170</name>
</gene>
<keyword evidence="2 5" id="KW-0812">Transmembrane</keyword>
<protein>
    <recommendedName>
        <fullName evidence="6">Methylamine utilisation protein MauE domain-containing protein</fullName>
    </recommendedName>
</protein>
<feature type="transmembrane region" description="Helical" evidence="5">
    <location>
        <begin position="6"/>
        <end position="22"/>
    </location>
</feature>
<dbReference type="GO" id="GO:0016020">
    <property type="term" value="C:membrane"/>
    <property type="evidence" value="ECO:0007669"/>
    <property type="project" value="UniProtKB-SubCell"/>
</dbReference>
<evidence type="ECO:0000256" key="3">
    <source>
        <dbReference type="ARBA" id="ARBA00022989"/>
    </source>
</evidence>
<name>A0A455SWX7_9CHLR</name>
<organism evidence="7">
    <name type="scientific">Thermogemmatispora argillosa</name>
    <dbReference type="NCBI Taxonomy" id="2045280"/>
    <lineage>
        <taxon>Bacteria</taxon>
        <taxon>Bacillati</taxon>
        <taxon>Chloroflexota</taxon>
        <taxon>Ktedonobacteria</taxon>
        <taxon>Thermogemmatisporales</taxon>
        <taxon>Thermogemmatisporaceae</taxon>
        <taxon>Thermogemmatispora</taxon>
    </lineage>
</organism>
<evidence type="ECO:0000259" key="6">
    <source>
        <dbReference type="Pfam" id="PF07291"/>
    </source>
</evidence>
<keyword evidence="4 5" id="KW-0472">Membrane</keyword>
<feature type="domain" description="Methylamine utilisation protein MauE" evidence="6">
    <location>
        <begin position="5"/>
        <end position="130"/>
    </location>
</feature>
<evidence type="ECO:0000313" key="7">
    <source>
        <dbReference type="EMBL" id="BBH92018.1"/>
    </source>
</evidence>
<evidence type="ECO:0000256" key="5">
    <source>
        <dbReference type="SAM" id="Phobius"/>
    </source>
</evidence>
<feature type="transmembrane region" description="Helical" evidence="5">
    <location>
        <begin position="155"/>
        <end position="175"/>
    </location>
</feature>
<dbReference type="EMBL" id="AP019377">
    <property type="protein sequence ID" value="BBH92018.1"/>
    <property type="molecule type" value="Genomic_DNA"/>
</dbReference>
<dbReference type="Pfam" id="PF07291">
    <property type="entry name" value="MauE"/>
    <property type="match status" value="1"/>
</dbReference>
<dbReference type="UniPathway" id="UPA00895"/>
<evidence type="ECO:0000256" key="2">
    <source>
        <dbReference type="ARBA" id="ARBA00022692"/>
    </source>
</evidence>